<dbReference type="Proteomes" id="UP000466445">
    <property type="component" value="Chromosome"/>
</dbReference>
<accession>A0A7I7SUN8</accession>
<evidence type="ECO:0000313" key="2">
    <source>
        <dbReference type="EMBL" id="BBY60413.1"/>
    </source>
</evidence>
<name>A0A7I7SUN8_9MYCO</name>
<gene>
    <name evidence="2" type="ORF">MSAR_35490</name>
</gene>
<evidence type="ECO:0000256" key="1">
    <source>
        <dbReference type="SAM" id="MobiDB-lite"/>
    </source>
</evidence>
<protein>
    <submittedName>
        <fullName evidence="2">Uncharacterized protein</fullName>
    </submittedName>
</protein>
<sequence length="58" mass="6379">MGIGVPAEPGQVSDSGRFDQTESAHARNAWALRRWFSHVHDGSATSIRRSLRFLPTGT</sequence>
<reference evidence="2 3" key="1">
    <citation type="journal article" date="2019" name="Emerg. Microbes Infect.">
        <title>Comprehensive subspecies identification of 175 nontuberculous mycobacteria species based on 7547 genomic profiles.</title>
        <authorList>
            <person name="Matsumoto Y."/>
            <person name="Kinjo T."/>
            <person name="Motooka D."/>
            <person name="Nabeya D."/>
            <person name="Jung N."/>
            <person name="Uechi K."/>
            <person name="Horii T."/>
            <person name="Iida T."/>
            <person name="Fujita J."/>
            <person name="Nakamura S."/>
        </authorList>
    </citation>
    <scope>NUCLEOTIDE SEQUENCE [LARGE SCALE GENOMIC DNA]</scope>
    <source>
        <strain evidence="2 3">JCM 30395</strain>
    </source>
</reference>
<dbReference type="KEGG" id="msar:MSAR_35490"/>
<evidence type="ECO:0000313" key="3">
    <source>
        <dbReference type="Proteomes" id="UP000466445"/>
    </source>
</evidence>
<dbReference type="AlphaFoldDB" id="A0A7I7SUN8"/>
<dbReference type="EMBL" id="AP022595">
    <property type="protein sequence ID" value="BBY60413.1"/>
    <property type="molecule type" value="Genomic_DNA"/>
</dbReference>
<organism evidence="2 3">
    <name type="scientific">Mycolicibacterium sarraceniae</name>
    <dbReference type="NCBI Taxonomy" id="1534348"/>
    <lineage>
        <taxon>Bacteria</taxon>
        <taxon>Bacillati</taxon>
        <taxon>Actinomycetota</taxon>
        <taxon>Actinomycetes</taxon>
        <taxon>Mycobacteriales</taxon>
        <taxon>Mycobacteriaceae</taxon>
        <taxon>Mycolicibacterium</taxon>
    </lineage>
</organism>
<keyword evidence="3" id="KW-1185">Reference proteome</keyword>
<proteinExistence type="predicted"/>
<feature type="region of interest" description="Disordered" evidence="1">
    <location>
        <begin position="1"/>
        <end position="20"/>
    </location>
</feature>